<accession>A0A7W7NR79</accession>
<dbReference type="AlphaFoldDB" id="A0A7W7NR79"/>
<feature type="signal peptide" evidence="2">
    <location>
        <begin position="1"/>
        <end position="21"/>
    </location>
</feature>
<comment type="caution">
    <text evidence="4">The sequence shown here is derived from an EMBL/GenBank/DDBJ whole genome shotgun (WGS) entry which is preliminary data.</text>
</comment>
<evidence type="ECO:0000259" key="3">
    <source>
        <dbReference type="Pfam" id="PF13767"/>
    </source>
</evidence>
<dbReference type="Proteomes" id="UP000575241">
    <property type="component" value="Unassembled WGS sequence"/>
</dbReference>
<keyword evidence="5" id="KW-1185">Reference proteome</keyword>
<protein>
    <recommendedName>
        <fullName evidence="3">DUF4168 domain-containing protein</fullName>
    </recommendedName>
</protein>
<dbReference type="EMBL" id="JACHLN010000001">
    <property type="protein sequence ID" value="MBB4837496.1"/>
    <property type="molecule type" value="Genomic_DNA"/>
</dbReference>
<dbReference type="Pfam" id="PF13767">
    <property type="entry name" value="DUF4168"/>
    <property type="match status" value="1"/>
</dbReference>
<feature type="region of interest" description="Disordered" evidence="1">
    <location>
        <begin position="22"/>
        <end position="51"/>
    </location>
</feature>
<keyword evidence="2" id="KW-0732">Signal</keyword>
<feature type="chain" id="PRO_5031217489" description="DUF4168 domain-containing protein" evidence="2">
    <location>
        <begin position="22"/>
        <end position="140"/>
    </location>
</feature>
<evidence type="ECO:0000313" key="5">
    <source>
        <dbReference type="Proteomes" id="UP000575241"/>
    </source>
</evidence>
<evidence type="ECO:0000256" key="2">
    <source>
        <dbReference type="SAM" id="SignalP"/>
    </source>
</evidence>
<gene>
    <name evidence="4" type="ORF">HNP52_000547</name>
</gene>
<organism evidence="4 5">
    <name type="scientific">Sphingomonas kyeonggiensis</name>
    <dbReference type="NCBI Taxonomy" id="1268553"/>
    <lineage>
        <taxon>Bacteria</taxon>
        <taxon>Pseudomonadati</taxon>
        <taxon>Pseudomonadota</taxon>
        <taxon>Alphaproteobacteria</taxon>
        <taxon>Sphingomonadales</taxon>
        <taxon>Sphingomonadaceae</taxon>
        <taxon>Sphingomonas</taxon>
    </lineage>
</organism>
<name>A0A7W7NR79_9SPHN</name>
<evidence type="ECO:0000256" key="1">
    <source>
        <dbReference type="SAM" id="MobiDB-lite"/>
    </source>
</evidence>
<reference evidence="4 5" key="1">
    <citation type="submission" date="2020-08" db="EMBL/GenBank/DDBJ databases">
        <title>Functional genomics of gut bacteria from endangered species of beetles.</title>
        <authorList>
            <person name="Carlos-Shanley C."/>
        </authorList>
    </citation>
    <scope>NUCLEOTIDE SEQUENCE [LARGE SCALE GENOMIC DNA]</scope>
    <source>
        <strain evidence="4 5">S00224</strain>
    </source>
</reference>
<feature type="domain" description="DUF4168" evidence="3">
    <location>
        <begin position="87"/>
        <end position="120"/>
    </location>
</feature>
<evidence type="ECO:0000313" key="4">
    <source>
        <dbReference type="EMBL" id="MBB4837496.1"/>
    </source>
</evidence>
<dbReference type="InterPro" id="IPR025433">
    <property type="entry name" value="DUF4168"/>
</dbReference>
<proteinExistence type="predicted"/>
<dbReference type="RefSeq" id="WP_184162145.1">
    <property type="nucleotide sequence ID" value="NZ_JACHLN010000001.1"/>
</dbReference>
<sequence length="140" mass="13591">MKLIATLLAGATLAIAPAAMAQDAPQTTPATPDAPAAQQAAPAAPAAAAPATNASVTDAEVGQFATAALEIEKIRKDTATPEADKGAKMAAAASSAGLTSERFNAIGQAMQGDAALNQRIQKAATDKLAASGGGAAAKQP</sequence>